<protein>
    <submittedName>
        <fullName evidence="1">Uncharacterized protein</fullName>
    </submittedName>
</protein>
<gene>
    <name evidence="1" type="ORF">EXN66_Car016822</name>
</gene>
<evidence type="ECO:0000313" key="1">
    <source>
        <dbReference type="EMBL" id="KAF3701134.1"/>
    </source>
</evidence>
<evidence type="ECO:0000313" key="2">
    <source>
        <dbReference type="Proteomes" id="UP000503349"/>
    </source>
</evidence>
<dbReference type="EMBL" id="CM015727">
    <property type="protein sequence ID" value="KAF3701134.1"/>
    <property type="molecule type" value="Genomic_DNA"/>
</dbReference>
<dbReference type="AlphaFoldDB" id="A0A6G1QFC2"/>
<reference evidence="2" key="2">
    <citation type="submission" date="2019-02" db="EMBL/GenBank/DDBJ databases">
        <title>Opniocepnalus argus Var Kimnra genome.</title>
        <authorList>
            <person name="Zhou C."/>
            <person name="Xiao S."/>
        </authorList>
    </citation>
    <scope>NUCLEOTIDE SEQUENCE [LARGE SCALE GENOMIC DNA]</scope>
</reference>
<sequence length="63" mass="7540">MICRIHLCRFWTASRSPDRFVIWLDSVSWKVLTSTDCTAYTLRRRHNPKEFSDMSYLRVNNSA</sequence>
<proteinExistence type="predicted"/>
<organism evidence="1 2">
    <name type="scientific">Channa argus</name>
    <name type="common">Northern snakehead</name>
    <name type="synonym">Ophicephalus argus</name>
    <dbReference type="NCBI Taxonomy" id="215402"/>
    <lineage>
        <taxon>Eukaryota</taxon>
        <taxon>Metazoa</taxon>
        <taxon>Chordata</taxon>
        <taxon>Craniata</taxon>
        <taxon>Vertebrata</taxon>
        <taxon>Euteleostomi</taxon>
        <taxon>Actinopterygii</taxon>
        <taxon>Neopterygii</taxon>
        <taxon>Teleostei</taxon>
        <taxon>Neoteleostei</taxon>
        <taxon>Acanthomorphata</taxon>
        <taxon>Anabantaria</taxon>
        <taxon>Anabantiformes</taxon>
        <taxon>Channoidei</taxon>
        <taxon>Channidae</taxon>
        <taxon>Channa</taxon>
    </lineage>
</organism>
<keyword evidence="2" id="KW-1185">Reference proteome</keyword>
<accession>A0A6G1QFC2</accession>
<name>A0A6G1QFC2_CHAAH</name>
<reference evidence="1 2" key="1">
    <citation type="submission" date="2019-02" db="EMBL/GenBank/DDBJ databases">
        <title>Opniocepnalus argus genome.</title>
        <authorList>
            <person name="Zhou C."/>
            <person name="Xiao S."/>
        </authorList>
    </citation>
    <scope>NUCLEOTIDE SEQUENCE [LARGE SCALE GENOMIC DNA]</scope>
    <source>
        <strain evidence="1">OARG1902GOOAL</strain>
        <tissue evidence="1">Muscle</tissue>
    </source>
</reference>
<dbReference type="Proteomes" id="UP000503349">
    <property type="component" value="Chromosome 16"/>
</dbReference>